<evidence type="ECO:0000313" key="10">
    <source>
        <dbReference type="EMBL" id="EDS45128.1"/>
    </source>
</evidence>
<dbReference type="Gene3D" id="3.40.50.300">
    <property type="entry name" value="P-loop containing nucleotide triphosphate hydrolases"/>
    <property type="match status" value="1"/>
</dbReference>
<dbReference type="HOGENOM" id="CLU_546606_0_0_1"/>
<dbReference type="VEuPathDB" id="VectorBase:CPIJ005152"/>
<evidence type="ECO:0000256" key="1">
    <source>
        <dbReference type="ARBA" id="ARBA00022723"/>
    </source>
</evidence>
<reference evidence="10" key="1">
    <citation type="submission" date="2007-03" db="EMBL/GenBank/DDBJ databases">
        <title>Annotation of Culex pipiens quinquefasciatus.</title>
        <authorList>
            <consortium name="The Broad Institute Genome Sequencing Platform"/>
            <person name="Atkinson P.W."/>
            <person name="Hemingway J."/>
            <person name="Christensen B.M."/>
            <person name="Higgs S."/>
            <person name="Kodira C."/>
            <person name="Hannick L."/>
            <person name="Megy K."/>
            <person name="O'Leary S."/>
            <person name="Pearson M."/>
            <person name="Haas B.J."/>
            <person name="Mauceli E."/>
            <person name="Wortman J.R."/>
            <person name="Lee N.H."/>
            <person name="Guigo R."/>
            <person name="Stanke M."/>
            <person name="Alvarado L."/>
            <person name="Amedeo P."/>
            <person name="Antoine C.H."/>
            <person name="Arensburger P."/>
            <person name="Bidwell S.L."/>
            <person name="Crawford M."/>
            <person name="Camaro F."/>
            <person name="Devon K."/>
            <person name="Engels R."/>
            <person name="Hammond M."/>
            <person name="Howarth C."/>
            <person name="Koehrsen M."/>
            <person name="Lawson D."/>
            <person name="Montgomery P."/>
            <person name="Nene V."/>
            <person name="Nusbaum C."/>
            <person name="Puiu D."/>
            <person name="Romero-Severson J."/>
            <person name="Severson D.W."/>
            <person name="Shumway M."/>
            <person name="Sisk P."/>
            <person name="Stolte C."/>
            <person name="Zeng Q."/>
            <person name="Eisenstadt E."/>
            <person name="Fraser-Liggett C."/>
            <person name="Strausberg R."/>
            <person name="Galagan J."/>
            <person name="Birren B."/>
            <person name="Collins F.H."/>
        </authorList>
    </citation>
    <scope>NUCLEOTIDE SEQUENCE [LARGE SCALE GENOMIC DNA]</scope>
    <source>
        <strain evidence="10">JHB</strain>
    </source>
</reference>
<sequence>MLGKRLRHPKNMPYPRKECEHCGKTFAFQYNLAVHRVKEHGNEDIKQEIIELGEYELNVPAVEPAQEATVSNQSSVSKEPVIMLEKRLRHPRNMPYPRKECEHCGKTFAFQYNLAVHRVKEHGKGATVQKTVNKVRRVVGGIASGKSTVCKRIMEQLGQADMDHTQRQVISISQDSFYRALTSAEKVRAEKGQFNFDHPDAFNEELMLKTLQDVLQGKKVEINEYNYRTRRIWMCIQKMVRQCAVRGCPSNDQVTLCHRFPKRKEFMEKWRRSLALDGSDPTELFNRFVVCTLHFQPNDYRNAASRMLNLVAVPTLNVIPKGEFYDAPSMVAKQEKKESGRVPEGTLIEVLEMHEAEPEGRTTVESVEPVDDTFEVLYIEEEIKTCDPESESIEVEVLEECPVEALEPPAKRQCVQEEPQLEPSQCEVTRQDVQVQTEEDDAEQRLMAERYPEYAELGRLELAKELREATEQLAEVKKKLAHIEAAHAVVREAFKSIMS</sequence>
<dbReference type="InterPro" id="IPR027417">
    <property type="entry name" value="P-loop_NTPase"/>
</dbReference>
<dbReference type="UniPathway" id="UPA00579">
    <property type="reaction ID" value="UER00640"/>
</dbReference>
<dbReference type="InterPro" id="IPR013087">
    <property type="entry name" value="Znf_C2H2_type"/>
</dbReference>
<dbReference type="InParanoid" id="B0WDZ8"/>
<dbReference type="GO" id="GO:0003677">
    <property type="term" value="F:DNA binding"/>
    <property type="evidence" value="ECO:0007669"/>
    <property type="project" value="UniProtKB-UniRule"/>
</dbReference>
<dbReference type="SUPFAM" id="SSF52540">
    <property type="entry name" value="P-loop containing nucleoside triphosphate hydrolases"/>
    <property type="match status" value="1"/>
</dbReference>
<dbReference type="eggNOG" id="KOG4203">
    <property type="taxonomic scope" value="Eukaryota"/>
</dbReference>
<evidence type="ECO:0000256" key="2">
    <source>
        <dbReference type="ARBA" id="ARBA00022771"/>
    </source>
</evidence>
<dbReference type="PANTHER" id="PTHR10285">
    <property type="entry name" value="URIDINE KINASE"/>
    <property type="match status" value="1"/>
</dbReference>
<keyword evidence="4 6" id="KW-0238">DNA-binding</keyword>
<reference evidence="11" key="2">
    <citation type="submission" date="2020-05" db="UniProtKB">
        <authorList>
            <consortium name="EnsemblMetazoa"/>
        </authorList>
    </citation>
    <scope>IDENTIFICATION</scope>
    <source>
        <strain evidence="11">JHB</strain>
    </source>
</reference>
<dbReference type="Proteomes" id="UP000002320">
    <property type="component" value="Unassembled WGS sequence"/>
</dbReference>
<dbReference type="InterPro" id="IPR006612">
    <property type="entry name" value="THAP_Znf"/>
</dbReference>
<feature type="domain" description="C2H2-type" evidence="8">
    <location>
        <begin position="99"/>
        <end position="122"/>
    </location>
</feature>
<proteinExistence type="predicted"/>
<accession>B0WDZ8</accession>
<protein>
    <submittedName>
        <fullName evidence="10 11">Uridine cytidine kinase i</fullName>
    </submittedName>
</protein>
<dbReference type="PROSITE" id="PS50157">
    <property type="entry name" value="ZINC_FINGER_C2H2_2"/>
    <property type="match status" value="2"/>
</dbReference>
<keyword evidence="7" id="KW-0175">Coiled coil</keyword>
<dbReference type="GO" id="GO:0044211">
    <property type="term" value="P:CTP salvage"/>
    <property type="evidence" value="ECO:0007669"/>
    <property type="project" value="UniProtKB-UniPathway"/>
</dbReference>
<evidence type="ECO:0000256" key="7">
    <source>
        <dbReference type="SAM" id="Coils"/>
    </source>
</evidence>
<dbReference type="VEuPathDB" id="VectorBase:CQUJHB002914"/>
<dbReference type="OrthoDB" id="10257085at2759"/>
<evidence type="ECO:0000256" key="3">
    <source>
        <dbReference type="ARBA" id="ARBA00022833"/>
    </source>
</evidence>
<evidence type="ECO:0000256" key="6">
    <source>
        <dbReference type="PROSITE-ProRule" id="PRU00309"/>
    </source>
</evidence>
<feature type="domain" description="THAP-type" evidence="9">
    <location>
        <begin position="239"/>
        <end position="317"/>
    </location>
</feature>
<evidence type="ECO:0000259" key="9">
    <source>
        <dbReference type="PROSITE" id="PS50950"/>
    </source>
</evidence>
<dbReference type="GO" id="GO:0005524">
    <property type="term" value="F:ATP binding"/>
    <property type="evidence" value="ECO:0007669"/>
    <property type="project" value="InterPro"/>
</dbReference>
<feature type="coiled-coil region" evidence="7">
    <location>
        <begin position="459"/>
        <end position="486"/>
    </location>
</feature>
<keyword evidence="12" id="KW-1185">Reference proteome</keyword>
<gene>
    <name evidence="11" type="primary">6036959</name>
    <name evidence="10" type="ORF">CpipJ_CPIJ005152</name>
</gene>
<dbReference type="Pfam" id="PF05485">
    <property type="entry name" value="THAP"/>
    <property type="match status" value="1"/>
</dbReference>
<keyword evidence="10" id="KW-0808">Transferase</keyword>
<evidence type="ECO:0000256" key="5">
    <source>
        <dbReference type="PROSITE-ProRule" id="PRU00042"/>
    </source>
</evidence>
<dbReference type="Pfam" id="PF00485">
    <property type="entry name" value="PRK"/>
    <property type="match status" value="1"/>
</dbReference>
<dbReference type="EnsemblMetazoa" id="CPIJ005152-RA">
    <property type="protein sequence ID" value="CPIJ005152-PA"/>
    <property type="gene ID" value="CPIJ005152"/>
</dbReference>
<evidence type="ECO:0000313" key="12">
    <source>
        <dbReference type="Proteomes" id="UP000002320"/>
    </source>
</evidence>
<dbReference type="PROSITE" id="PS50950">
    <property type="entry name" value="ZF_THAP"/>
    <property type="match status" value="1"/>
</dbReference>
<keyword evidence="10" id="KW-0418">Kinase</keyword>
<dbReference type="GO" id="GO:0008270">
    <property type="term" value="F:zinc ion binding"/>
    <property type="evidence" value="ECO:0007669"/>
    <property type="project" value="UniProtKB-KW"/>
</dbReference>
<dbReference type="SMART" id="SM00980">
    <property type="entry name" value="THAP"/>
    <property type="match status" value="1"/>
</dbReference>
<dbReference type="EMBL" id="DS231903">
    <property type="protein sequence ID" value="EDS45128.1"/>
    <property type="molecule type" value="Genomic_DNA"/>
</dbReference>
<dbReference type="InterPro" id="IPR036236">
    <property type="entry name" value="Znf_C2H2_sf"/>
</dbReference>
<organism>
    <name type="scientific">Culex quinquefasciatus</name>
    <name type="common">Southern house mosquito</name>
    <name type="synonym">Culex pungens</name>
    <dbReference type="NCBI Taxonomy" id="7176"/>
    <lineage>
        <taxon>Eukaryota</taxon>
        <taxon>Metazoa</taxon>
        <taxon>Ecdysozoa</taxon>
        <taxon>Arthropoda</taxon>
        <taxon>Hexapoda</taxon>
        <taxon>Insecta</taxon>
        <taxon>Pterygota</taxon>
        <taxon>Neoptera</taxon>
        <taxon>Endopterygota</taxon>
        <taxon>Diptera</taxon>
        <taxon>Nematocera</taxon>
        <taxon>Culicoidea</taxon>
        <taxon>Culicidae</taxon>
        <taxon>Culicinae</taxon>
        <taxon>Culicini</taxon>
        <taxon>Culex</taxon>
        <taxon>Culex</taxon>
    </lineage>
</organism>
<evidence type="ECO:0000259" key="8">
    <source>
        <dbReference type="PROSITE" id="PS50157"/>
    </source>
</evidence>
<feature type="domain" description="C2H2-type" evidence="8">
    <location>
        <begin position="17"/>
        <end position="45"/>
    </location>
</feature>
<dbReference type="AlphaFoldDB" id="B0WDZ8"/>
<evidence type="ECO:0000256" key="4">
    <source>
        <dbReference type="ARBA" id="ARBA00023125"/>
    </source>
</evidence>
<dbReference type="SUPFAM" id="SSF57667">
    <property type="entry name" value="beta-beta-alpha zinc fingers"/>
    <property type="match status" value="1"/>
</dbReference>
<dbReference type="STRING" id="7176.B0WDZ8"/>
<dbReference type="KEGG" id="cqu:CpipJ_CPIJ005152"/>
<keyword evidence="1" id="KW-0479">Metal-binding</keyword>
<name>B0WDZ8_CULQU</name>
<keyword evidence="3" id="KW-0862">Zinc</keyword>
<dbReference type="SMART" id="SM00692">
    <property type="entry name" value="DM3"/>
    <property type="match status" value="1"/>
</dbReference>
<dbReference type="SMART" id="SM00355">
    <property type="entry name" value="ZnF_C2H2"/>
    <property type="match status" value="2"/>
</dbReference>
<dbReference type="InterPro" id="IPR006083">
    <property type="entry name" value="PRK/URK"/>
</dbReference>
<keyword evidence="2 5" id="KW-0863">Zinc-finger</keyword>
<dbReference type="InterPro" id="IPR038441">
    <property type="entry name" value="THAP_Znf_sf"/>
</dbReference>
<evidence type="ECO:0000313" key="11">
    <source>
        <dbReference type="EnsemblMetazoa" id="CPIJ005152-PA"/>
    </source>
</evidence>
<dbReference type="Gene3D" id="6.20.210.20">
    <property type="entry name" value="THAP domain"/>
    <property type="match status" value="1"/>
</dbReference>
<dbReference type="Pfam" id="PF00096">
    <property type="entry name" value="zf-C2H2"/>
    <property type="match status" value="2"/>
</dbReference>
<dbReference type="PROSITE" id="PS00028">
    <property type="entry name" value="ZINC_FINGER_C2H2_1"/>
    <property type="match status" value="2"/>
</dbReference>
<dbReference type="SUPFAM" id="SSF57716">
    <property type="entry name" value="Glucocorticoid receptor-like (DNA-binding domain)"/>
    <property type="match status" value="1"/>
</dbReference>
<dbReference type="GO" id="GO:0016301">
    <property type="term" value="F:kinase activity"/>
    <property type="evidence" value="ECO:0007669"/>
    <property type="project" value="UniProtKB-KW"/>
</dbReference>
<dbReference type="VEuPathDB" id="VectorBase:CQUJHB006875"/>